<protein>
    <submittedName>
        <fullName evidence="3">5-methylcytosine-specific restriction enzyme A</fullName>
    </submittedName>
</protein>
<reference evidence="3 4" key="1">
    <citation type="submission" date="2016-10" db="EMBL/GenBank/DDBJ databases">
        <authorList>
            <person name="de Groot N.N."/>
        </authorList>
    </citation>
    <scope>NUCLEOTIDE SEQUENCE [LARGE SCALE GENOMIC DNA]</scope>
    <source>
        <strain evidence="3 4">DSM 20117</strain>
    </source>
</reference>
<feature type="region of interest" description="Disordered" evidence="1">
    <location>
        <begin position="44"/>
        <end position="64"/>
    </location>
</feature>
<dbReference type="GO" id="GO:0008270">
    <property type="term" value="F:zinc ion binding"/>
    <property type="evidence" value="ECO:0007669"/>
    <property type="project" value="InterPro"/>
</dbReference>
<dbReference type="Proteomes" id="UP000181917">
    <property type="component" value="Unassembled WGS sequence"/>
</dbReference>
<dbReference type="GO" id="GO:0003676">
    <property type="term" value="F:nucleic acid binding"/>
    <property type="evidence" value="ECO:0007669"/>
    <property type="project" value="InterPro"/>
</dbReference>
<dbReference type="Pfam" id="PF01844">
    <property type="entry name" value="HNH"/>
    <property type="match status" value="1"/>
</dbReference>
<evidence type="ECO:0000313" key="4">
    <source>
        <dbReference type="Proteomes" id="UP000181917"/>
    </source>
</evidence>
<dbReference type="InterPro" id="IPR002711">
    <property type="entry name" value="HNH"/>
</dbReference>
<dbReference type="STRING" id="37928.SAMN04489742_0291"/>
<dbReference type="OrthoDB" id="9802640at2"/>
<name>A0A1H0ZDI7_9MICC</name>
<dbReference type="Gene3D" id="1.10.30.50">
    <property type="match status" value="1"/>
</dbReference>
<feature type="domain" description="HNH" evidence="2">
    <location>
        <begin position="206"/>
        <end position="262"/>
    </location>
</feature>
<sequence>MNAIVLGWDPADWDAWQPAFPEVVELVAETGGFRTRWSLGLAEDRAGQAQTSPSPGPAPAPELSPGTEVWLLLTGGKHRGLIGHGVVGPDGVSTPGSAGLESGAAVDVVFDALLRQGEHVPYDELADRVPGVEWDSVRGSGEPIPPSELPALRDAWGDYAGPSQFEATLAVPGALPDEALLKVAANRYEISPRARTACIRHHGTSCAACGFNFGAAYGGLGKDYIQVHHIVPAVEQGTDYQLDPLTDLVPLCANCHAMAHQRTPVPYSPAELRRLMAAPPHVAGTVLSPEEEAAQRDAARLLQIKGTGNQD</sequence>
<dbReference type="RefSeq" id="WP_074698743.1">
    <property type="nucleotide sequence ID" value="NZ_CP018863.1"/>
</dbReference>
<dbReference type="CDD" id="cd00085">
    <property type="entry name" value="HNHc"/>
    <property type="match status" value="1"/>
</dbReference>
<evidence type="ECO:0000256" key="1">
    <source>
        <dbReference type="SAM" id="MobiDB-lite"/>
    </source>
</evidence>
<dbReference type="EMBL" id="FNKH01000002">
    <property type="protein sequence ID" value="SDQ25555.1"/>
    <property type="molecule type" value="Genomic_DNA"/>
</dbReference>
<dbReference type="InterPro" id="IPR003615">
    <property type="entry name" value="HNH_nuc"/>
</dbReference>
<keyword evidence="4" id="KW-1185">Reference proteome</keyword>
<dbReference type="AlphaFoldDB" id="A0A1H0ZDI7"/>
<dbReference type="KEGG" id="acry:AC20117_15810"/>
<gene>
    <name evidence="3" type="ORF">SAMN04489742_0291</name>
</gene>
<organism evidence="3 4">
    <name type="scientific">Crystallibacter crystallopoietes</name>
    <dbReference type="NCBI Taxonomy" id="37928"/>
    <lineage>
        <taxon>Bacteria</taxon>
        <taxon>Bacillati</taxon>
        <taxon>Actinomycetota</taxon>
        <taxon>Actinomycetes</taxon>
        <taxon>Micrococcales</taxon>
        <taxon>Micrococcaceae</taxon>
        <taxon>Crystallibacter</taxon>
    </lineage>
</organism>
<dbReference type="GO" id="GO:0004519">
    <property type="term" value="F:endonuclease activity"/>
    <property type="evidence" value="ECO:0007669"/>
    <property type="project" value="InterPro"/>
</dbReference>
<proteinExistence type="predicted"/>
<evidence type="ECO:0000313" key="3">
    <source>
        <dbReference type="EMBL" id="SDQ25555.1"/>
    </source>
</evidence>
<evidence type="ECO:0000259" key="2">
    <source>
        <dbReference type="Pfam" id="PF01844"/>
    </source>
</evidence>
<accession>A0A1H0ZDI7</accession>